<dbReference type="InterPro" id="IPR019110">
    <property type="entry name" value="Uncharacterised_RAQPRD"/>
</dbReference>
<evidence type="ECO:0000256" key="2">
    <source>
        <dbReference type="SAM" id="SignalP"/>
    </source>
</evidence>
<keyword evidence="2" id="KW-0732">Signal</keyword>
<dbReference type="EMBL" id="BMYZ01000002">
    <property type="protein sequence ID" value="GGY79129.1"/>
    <property type="molecule type" value="Genomic_DNA"/>
</dbReference>
<comment type="caution">
    <text evidence="3">The sequence shown here is derived from an EMBL/GenBank/DDBJ whole genome shotgun (WGS) entry which is preliminary data.</text>
</comment>
<feature type="coiled-coil region" evidence="1">
    <location>
        <begin position="34"/>
        <end position="85"/>
    </location>
</feature>
<sequence length="107" mass="12175">MKALKFTGLILVLIALLAPRVAFSEESEDESRYLIAIANEIENVKALAKKAEVNTDIKARTRFDYEALQRDLEQMQSAIERHAKEPSRTPRAVAALQENYTRKVNDE</sequence>
<evidence type="ECO:0000256" key="1">
    <source>
        <dbReference type="SAM" id="Coils"/>
    </source>
</evidence>
<keyword evidence="4" id="KW-1185">Reference proteome</keyword>
<evidence type="ECO:0000313" key="3">
    <source>
        <dbReference type="EMBL" id="GGY79129.1"/>
    </source>
</evidence>
<dbReference type="Pfam" id="PF09686">
    <property type="entry name" value="Plasmid_RAQPRD"/>
    <property type="match status" value="1"/>
</dbReference>
<feature type="signal peptide" evidence="2">
    <location>
        <begin position="1"/>
        <end position="24"/>
    </location>
</feature>
<protein>
    <submittedName>
        <fullName evidence="3">Uncharacterized protein</fullName>
    </submittedName>
</protein>
<accession>A0ABQ3B5G6</accession>
<gene>
    <name evidence="3" type="ORF">GCM10011613_24910</name>
</gene>
<feature type="chain" id="PRO_5045630493" evidence="2">
    <location>
        <begin position="25"/>
        <end position="107"/>
    </location>
</feature>
<proteinExistence type="predicted"/>
<dbReference type="Proteomes" id="UP000619761">
    <property type="component" value="Unassembled WGS sequence"/>
</dbReference>
<keyword evidence="1" id="KW-0175">Coiled coil</keyword>
<organism evidence="3 4">
    <name type="scientific">Cellvibrio zantedeschiae</name>
    <dbReference type="NCBI Taxonomy" id="1237077"/>
    <lineage>
        <taxon>Bacteria</taxon>
        <taxon>Pseudomonadati</taxon>
        <taxon>Pseudomonadota</taxon>
        <taxon>Gammaproteobacteria</taxon>
        <taxon>Cellvibrionales</taxon>
        <taxon>Cellvibrionaceae</taxon>
        <taxon>Cellvibrio</taxon>
    </lineage>
</organism>
<evidence type="ECO:0000313" key="4">
    <source>
        <dbReference type="Proteomes" id="UP000619761"/>
    </source>
</evidence>
<name>A0ABQ3B5G6_9GAMM</name>
<dbReference type="RefSeq" id="WP_189419086.1">
    <property type="nucleotide sequence ID" value="NZ_BMYZ01000002.1"/>
</dbReference>
<reference evidence="4" key="1">
    <citation type="journal article" date="2019" name="Int. J. Syst. Evol. Microbiol.">
        <title>The Global Catalogue of Microorganisms (GCM) 10K type strain sequencing project: providing services to taxonomists for standard genome sequencing and annotation.</title>
        <authorList>
            <consortium name="The Broad Institute Genomics Platform"/>
            <consortium name="The Broad Institute Genome Sequencing Center for Infectious Disease"/>
            <person name="Wu L."/>
            <person name="Ma J."/>
        </authorList>
    </citation>
    <scope>NUCLEOTIDE SEQUENCE [LARGE SCALE GENOMIC DNA]</scope>
    <source>
        <strain evidence="4">KCTC 32239</strain>
    </source>
</reference>